<keyword evidence="1" id="KW-0812">Transmembrane</keyword>
<gene>
    <name evidence="2" type="ORF">SAMN02799615_00451</name>
</gene>
<feature type="transmembrane region" description="Helical" evidence="1">
    <location>
        <begin position="41"/>
        <end position="64"/>
    </location>
</feature>
<dbReference type="PANTHER" id="PTHR34351:SF1">
    <property type="entry name" value="SLR1927 PROTEIN"/>
    <property type="match status" value="1"/>
</dbReference>
<evidence type="ECO:0000313" key="2">
    <source>
        <dbReference type="EMBL" id="SFE13202.1"/>
    </source>
</evidence>
<organism evidence="2 3">
    <name type="scientific">Dyella marensis</name>
    <dbReference type="NCBI Taxonomy" id="500610"/>
    <lineage>
        <taxon>Bacteria</taxon>
        <taxon>Pseudomonadati</taxon>
        <taxon>Pseudomonadota</taxon>
        <taxon>Gammaproteobacteria</taxon>
        <taxon>Lysobacterales</taxon>
        <taxon>Rhodanobacteraceae</taxon>
        <taxon>Dyella</taxon>
    </lineage>
</organism>
<evidence type="ECO:0000313" key="3">
    <source>
        <dbReference type="Proteomes" id="UP000199477"/>
    </source>
</evidence>
<protein>
    <submittedName>
        <fullName evidence="2">Uncharacterized conserved protein, DUF58 family, contains vWF domain</fullName>
    </submittedName>
</protein>
<dbReference type="Proteomes" id="UP000199477">
    <property type="component" value="Unassembled WGS sequence"/>
</dbReference>
<evidence type="ECO:0000256" key="1">
    <source>
        <dbReference type="SAM" id="Phobius"/>
    </source>
</evidence>
<dbReference type="AlphaFoldDB" id="A0A1I1Y1E5"/>
<dbReference type="PANTHER" id="PTHR34351">
    <property type="entry name" value="SLR1927 PROTEIN-RELATED"/>
    <property type="match status" value="1"/>
</dbReference>
<feature type="transmembrane region" description="Helical" evidence="1">
    <location>
        <begin position="70"/>
        <end position="90"/>
    </location>
</feature>
<sequence length="322" mass="36266">MAMAVAETYRRVQQWAERRLPALTRYRRLESLPIELHRRRIYIVPSGFGAAFGVLLLIMLAGALNYANNAALLLTCLLAAACVSSMLVAFRTLDGLRLSAIQAGHAIAGEPLALQLHVEAGVRLRQAIRVELDGQTHAFAIPVHETLAVEVPLPTEHRGWQPLPRIQLWTSWPLGLFRAWSWLYPEMSVLVWPRPEAAGPPPRSPTDDPIHQRLHHGDDLAALRDYRAGDPQRRIAWKASARHEGLLVKDFEQPRPRLEWRLDWRDLRHLDSESRIARLARWLGEAEARGVPSSLWLPGEEIAHGAGPAHYARCMNALAKLP</sequence>
<proteinExistence type="predicted"/>
<keyword evidence="1" id="KW-0472">Membrane</keyword>
<keyword evidence="1" id="KW-1133">Transmembrane helix</keyword>
<keyword evidence="3" id="KW-1185">Reference proteome</keyword>
<reference evidence="3" key="1">
    <citation type="submission" date="2016-10" db="EMBL/GenBank/DDBJ databases">
        <authorList>
            <person name="Varghese N."/>
            <person name="Submissions S."/>
        </authorList>
    </citation>
    <scope>NUCLEOTIDE SEQUENCE [LARGE SCALE GENOMIC DNA]</scope>
    <source>
        <strain evidence="3">UNC178MFTsu3.1</strain>
    </source>
</reference>
<dbReference type="STRING" id="500610.SAMN02799615_00451"/>
<dbReference type="EMBL" id="FONH01000001">
    <property type="protein sequence ID" value="SFE13202.1"/>
    <property type="molecule type" value="Genomic_DNA"/>
</dbReference>
<name>A0A1I1Y1E5_9GAMM</name>
<accession>A0A1I1Y1E5</accession>